<dbReference type="PANTHER" id="PTHR43830">
    <property type="entry name" value="PROTEIN PSP1"/>
    <property type="match status" value="1"/>
</dbReference>
<evidence type="ECO:0000313" key="4">
    <source>
        <dbReference type="Proteomes" id="UP000095023"/>
    </source>
</evidence>
<feature type="region of interest" description="Disordered" evidence="1">
    <location>
        <begin position="172"/>
        <end position="226"/>
    </location>
</feature>
<dbReference type="OrthoDB" id="243127at2759"/>
<dbReference type="InterPro" id="IPR007557">
    <property type="entry name" value="PSP1_C"/>
</dbReference>
<feature type="region of interest" description="Disordered" evidence="1">
    <location>
        <begin position="475"/>
        <end position="495"/>
    </location>
</feature>
<dbReference type="Pfam" id="PF04468">
    <property type="entry name" value="PSP1"/>
    <property type="match status" value="1"/>
</dbReference>
<proteinExistence type="predicted"/>
<sequence>MPETSRLLSHNHTNEEDDLSYTDVWSRASIHSLVADDASNVQSTLSAISSRRPSYAAEFSGRNQHHSFAAAAAAAAASNNNTSVLTPSNSLPASSNLHLLDIERWASNLQTGTQHPGNIWNAKASAEKSSVPPNLFGKASLDPYATRYEANPSGVRDDRNIVPALGSLSLGRQRGSSLSTGLPSAPASGRRFSSVDTSSSSPPRDPAARSPRVSATKESPSRRENDNFRALCQDVAFYFEPPHGYTSESRRILFGQAPIPDMEANLPPIASNFADAVLYAVEFKGGRLEIFQSPVKGGVSPEVGDLVIVDADRGQDLGKVVRRNLSAEVARAFRIQQHNEQQATLRKQPDADGNSAKAEGINPSTILQPKSILRLAQSPEIQQLFNKNSDEEKARRICISKIEERHLSMRITDAEYQWDRRKLTFFYNANNRIDFREVVRELFRIYKTRIWMCAVSNEQAEAILAARELIEPSRSLHAAHQPQETPQNHQQPMPGILDVQQSPMLMEPRSAAAYWSPLMSAAQYIPYSVYPGGSISQLSPRPGNEHHIGVPNMAAYYDTRPESPLTPQPYVS</sequence>
<gene>
    <name evidence="3" type="ORF">CANCADRAFT_78952</name>
</gene>
<dbReference type="PROSITE" id="PS51411">
    <property type="entry name" value="PSP1_C"/>
    <property type="match status" value="1"/>
</dbReference>
<protein>
    <recommendedName>
        <fullName evidence="2">PSP1 C-terminal domain-containing protein</fullName>
    </recommendedName>
</protein>
<keyword evidence="4" id="KW-1185">Reference proteome</keyword>
<feature type="region of interest" description="Disordered" evidence="1">
    <location>
        <begin position="338"/>
        <end position="361"/>
    </location>
</feature>
<evidence type="ECO:0000313" key="3">
    <source>
        <dbReference type="EMBL" id="ODV91942.1"/>
    </source>
</evidence>
<accession>A0A1E4TJL4</accession>
<feature type="domain" description="PSP1 C-terminal" evidence="2">
    <location>
        <begin position="370"/>
        <end position="455"/>
    </location>
</feature>
<dbReference type="GO" id="GO:0005737">
    <property type="term" value="C:cytoplasm"/>
    <property type="evidence" value="ECO:0007669"/>
    <property type="project" value="TreeGrafter"/>
</dbReference>
<evidence type="ECO:0000259" key="2">
    <source>
        <dbReference type="PROSITE" id="PS51411"/>
    </source>
</evidence>
<dbReference type="InterPro" id="IPR047767">
    <property type="entry name" value="PSP1-like"/>
</dbReference>
<evidence type="ECO:0000256" key="1">
    <source>
        <dbReference type="SAM" id="MobiDB-lite"/>
    </source>
</evidence>
<dbReference type="NCBIfam" id="NF041131">
    <property type="entry name" value="RicT_YaaT_fam"/>
    <property type="match status" value="1"/>
</dbReference>
<dbReference type="EMBL" id="KV453841">
    <property type="protein sequence ID" value="ODV91942.1"/>
    <property type="molecule type" value="Genomic_DNA"/>
</dbReference>
<dbReference type="Proteomes" id="UP000095023">
    <property type="component" value="Unassembled WGS sequence"/>
</dbReference>
<name>A0A1E4TJL4_9ASCO</name>
<feature type="compositionally biased region" description="Low complexity" evidence="1">
    <location>
        <begin position="172"/>
        <end position="214"/>
    </location>
</feature>
<reference evidence="4" key="1">
    <citation type="submission" date="2016-02" db="EMBL/GenBank/DDBJ databases">
        <title>Comparative genomics of biotechnologically important yeasts.</title>
        <authorList>
            <consortium name="DOE Joint Genome Institute"/>
            <person name="Riley R."/>
            <person name="Haridas S."/>
            <person name="Wolfe K.H."/>
            <person name="Lopes M.R."/>
            <person name="Hittinger C.T."/>
            <person name="Goker M."/>
            <person name="Salamov A."/>
            <person name="Wisecaver J."/>
            <person name="Long T.M."/>
            <person name="Aerts A.L."/>
            <person name="Barry K."/>
            <person name="Choi C."/>
            <person name="Clum A."/>
            <person name="Coughlan A.Y."/>
            <person name="Deshpande S."/>
            <person name="Douglass A.P."/>
            <person name="Hanson S.J."/>
            <person name="Klenk H.-P."/>
            <person name="Labutti K."/>
            <person name="Lapidus A."/>
            <person name="Lindquist E."/>
            <person name="Lipzen A."/>
            <person name="Meier-Kolthoff J.P."/>
            <person name="Ohm R.A."/>
            <person name="Otillar R.P."/>
            <person name="Pangilinan J."/>
            <person name="Peng Y."/>
            <person name="Rokas A."/>
            <person name="Rosa C.A."/>
            <person name="Scheuner C."/>
            <person name="Sibirny A.A."/>
            <person name="Slot J.C."/>
            <person name="Stielow J.B."/>
            <person name="Sun H."/>
            <person name="Kurtzman C.P."/>
            <person name="Blackwell M."/>
            <person name="Jeffries T.W."/>
            <person name="Grigoriev I.V."/>
        </authorList>
    </citation>
    <scope>NUCLEOTIDE SEQUENCE [LARGE SCALE GENOMIC DNA]</scope>
    <source>
        <strain evidence="4">NRRL Y-17796</strain>
    </source>
</reference>
<dbReference type="PANTHER" id="PTHR43830:SF3">
    <property type="entry name" value="PROTEIN PSP1"/>
    <property type="match status" value="1"/>
</dbReference>
<dbReference type="AlphaFoldDB" id="A0A1E4TJL4"/>
<organism evidence="3 4">
    <name type="scientific">Tortispora caseinolytica NRRL Y-17796</name>
    <dbReference type="NCBI Taxonomy" id="767744"/>
    <lineage>
        <taxon>Eukaryota</taxon>
        <taxon>Fungi</taxon>
        <taxon>Dikarya</taxon>
        <taxon>Ascomycota</taxon>
        <taxon>Saccharomycotina</taxon>
        <taxon>Trigonopsidomycetes</taxon>
        <taxon>Trigonopsidales</taxon>
        <taxon>Trigonopsidaceae</taxon>
        <taxon>Tortispora</taxon>
    </lineage>
</organism>
<feature type="compositionally biased region" description="Polar residues" evidence="1">
    <location>
        <begin position="482"/>
        <end position="491"/>
    </location>
</feature>